<reference evidence="5 6" key="1">
    <citation type="journal article" date="2012" name="J. Bacteriol.">
        <title>Genome of Bacillus macauensis ZFHKF-1, a Long-Chain-Forming Bacterium.</title>
        <authorList>
            <person name="Cai L."/>
            <person name="Zhang T."/>
        </authorList>
    </citation>
    <scope>NUCLEOTIDE SEQUENCE [LARGE SCALE GENOMIC DNA]</scope>
    <source>
        <strain evidence="5 6">ZFHKF-1</strain>
    </source>
</reference>
<accession>I8AMH3</accession>
<keyword evidence="1" id="KW-1277">Toxin-antitoxin system</keyword>
<keyword evidence="2" id="KW-0540">Nuclease</keyword>
<dbReference type="AlphaFoldDB" id="I8AMH3"/>
<evidence type="ECO:0000313" key="5">
    <source>
        <dbReference type="EMBL" id="EIT87177.1"/>
    </source>
</evidence>
<evidence type="ECO:0000313" key="6">
    <source>
        <dbReference type="Proteomes" id="UP000004080"/>
    </source>
</evidence>
<evidence type="ECO:0000256" key="3">
    <source>
        <dbReference type="ARBA" id="ARBA00022801"/>
    </source>
</evidence>
<dbReference type="GO" id="GO:0016787">
    <property type="term" value="F:hydrolase activity"/>
    <property type="evidence" value="ECO:0007669"/>
    <property type="project" value="UniProtKB-KW"/>
</dbReference>
<sequence length="148" mass="16842">MYFVDRTKIEQTLVHMENLLKAVESLKECTSTIEQLALERATHIVIESMMDVGNAIIDGFIMRDPGSYEDILDIFWDEKVLTESEAASLKQVVSLRKMLVQQFIDVDHAHLQEVLTKQASALSTFSSSVRRYLEKELGPVSAFLPENH</sequence>
<evidence type="ECO:0000256" key="2">
    <source>
        <dbReference type="ARBA" id="ARBA00022722"/>
    </source>
</evidence>
<dbReference type="EMBL" id="AKKV01000019">
    <property type="protein sequence ID" value="EIT87177.1"/>
    <property type="molecule type" value="Genomic_DNA"/>
</dbReference>
<dbReference type="PANTHER" id="PTHR33397:SF5">
    <property type="entry name" value="RNASE YUTE-RELATED"/>
    <property type="match status" value="1"/>
</dbReference>
<dbReference type="InterPro" id="IPR037038">
    <property type="entry name" value="HepT-like_sf"/>
</dbReference>
<evidence type="ECO:0008006" key="7">
    <source>
        <dbReference type="Google" id="ProtNLM"/>
    </source>
</evidence>
<dbReference type="Proteomes" id="UP000004080">
    <property type="component" value="Unassembled WGS sequence"/>
</dbReference>
<dbReference type="PANTHER" id="PTHR33397">
    <property type="entry name" value="UPF0331 PROTEIN YUTE"/>
    <property type="match status" value="1"/>
</dbReference>
<proteinExistence type="inferred from homology"/>
<comment type="similarity">
    <text evidence="4">Belongs to the HepT RNase toxin family.</text>
</comment>
<dbReference type="PATRIC" id="fig|1196324.3.peg.597"/>
<dbReference type="eggNOG" id="COG2445">
    <property type="taxonomic scope" value="Bacteria"/>
</dbReference>
<dbReference type="RefSeq" id="WP_007200689.1">
    <property type="nucleotide sequence ID" value="NZ_AKKV01000019.1"/>
</dbReference>
<dbReference type="GO" id="GO:0110001">
    <property type="term" value="C:toxin-antitoxin complex"/>
    <property type="evidence" value="ECO:0007669"/>
    <property type="project" value="InterPro"/>
</dbReference>
<dbReference type="Pfam" id="PF01934">
    <property type="entry name" value="HepT-like"/>
    <property type="match status" value="1"/>
</dbReference>
<comment type="caution">
    <text evidence="5">The sequence shown here is derived from an EMBL/GenBank/DDBJ whole genome shotgun (WGS) entry which is preliminary data.</text>
</comment>
<protein>
    <recommendedName>
        <fullName evidence="7">DUF86 domain-containing protein</fullName>
    </recommendedName>
</protein>
<evidence type="ECO:0000256" key="1">
    <source>
        <dbReference type="ARBA" id="ARBA00022649"/>
    </source>
</evidence>
<dbReference type="OrthoDB" id="2375467at2"/>
<dbReference type="InterPro" id="IPR052379">
    <property type="entry name" value="Type_VII_TA_RNase"/>
</dbReference>
<dbReference type="InterPro" id="IPR008201">
    <property type="entry name" value="HepT-like"/>
</dbReference>
<dbReference type="GO" id="GO:0004540">
    <property type="term" value="F:RNA nuclease activity"/>
    <property type="evidence" value="ECO:0007669"/>
    <property type="project" value="InterPro"/>
</dbReference>
<dbReference type="STRING" id="1196324.A374_02949"/>
<dbReference type="Gene3D" id="1.20.120.580">
    <property type="entry name" value="bsu32300-like"/>
    <property type="match status" value="1"/>
</dbReference>
<gene>
    <name evidence="5" type="ORF">A374_02949</name>
</gene>
<organism evidence="5 6">
    <name type="scientific">Fictibacillus macauensis ZFHKF-1</name>
    <dbReference type="NCBI Taxonomy" id="1196324"/>
    <lineage>
        <taxon>Bacteria</taxon>
        <taxon>Bacillati</taxon>
        <taxon>Bacillota</taxon>
        <taxon>Bacilli</taxon>
        <taxon>Bacillales</taxon>
        <taxon>Fictibacillaceae</taxon>
        <taxon>Fictibacillus</taxon>
    </lineage>
</organism>
<keyword evidence="6" id="KW-1185">Reference proteome</keyword>
<keyword evidence="3" id="KW-0378">Hydrolase</keyword>
<evidence type="ECO:0000256" key="4">
    <source>
        <dbReference type="ARBA" id="ARBA00024207"/>
    </source>
</evidence>
<name>I8AMH3_9BACL</name>